<evidence type="ECO:0000313" key="3">
    <source>
        <dbReference type="Proteomes" id="UP001500394"/>
    </source>
</evidence>
<sequence length="519" mass="57798">MNIKNVVLLALSLGAGYQTSWAQSVDDAFTFSRDDNSGSARFKALGNAQTALGGDISSINGNPAGLGFFSRSDASITFDYMHNSNGTSFLGSNSTSKKSHFGISQAGVVLALPTINQIKNYRGWQSFGFGISYNRKQNFNNTLQYSGVNNESSYVNSLTDLMENDATFRSDFKNSNLVELFANPENGYFPLAVERDNKDQYNDLFTKGAHSNIAISLGANYNNNLYIGASIRTSFFQYDKTKVFEEYGWTKRANEVAQDNPDSPFADPNSNTYKRFGDKNYELYDEYWQNTEGKGIDFKLGLIYKPTADINFGLTVTTPTWLTINESTEAFTDVDFYEDATSSTPLSSYESNLYSSQSEYYMNTPWKFSVGATKFHSRGLLTAEIEYVAYNTTTYSVKYGADVYGEINNGIKESLKGTWNLRLGGEYLFNNILSGRAGFNYFGNAFKGSEETNLNASLGLGIKLSNSAYLDFAVVHNYNSYSVAPYTLSNFWIDRGIYEPIANLKHNKTNALITIGTKF</sequence>
<dbReference type="Gene3D" id="2.40.160.60">
    <property type="entry name" value="Outer membrane protein transport protein (OMPP1/FadL/TodX)"/>
    <property type="match status" value="1"/>
</dbReference>
<organism evidence="2 3">
    <name type="scientific">Sphingobacterium thermophilum</name>
    <dbReference type="NCBI Taxonomy" id="768534"/>
    <lineage>
        <taxon>Bacteria</taxon>
        <taxon>Pseudomonadati</taxon>
        <taxon>Bacteroidota</taxon>
        <taxon>Sphingobacteriia</taxon>
        <taxon>Sphingobacteriales</taxon>
        <taxon>Sphingobacteriaceae</taxon>
        <taxon>Sphingobacterium</taxon>
    </lineage>
</organism>
<dbReference type="Proteomes" id="UP001500394">
    <property type="component" value="Unassembled WGS sequence"/>
</dbReference>
<name>A0ABP8QWW3_9SPHI</name>
<dbReference type="EMBL" id="BAABGR010000006">
    <property type="protein sequence ID" value="GAA4512193.1"/>
    <property type="molecule type" value="Genomic_DNA"/>
</dbReference>
<evidence type="ECO:0000313" key="2">
    <source>
        <dbReference type="EMBL" id="GAA4512193.1"/>
    </source>
</evidence>
<keyword evidence="3" id="KW-1185">Reference proteome</keyword>
<feature type="signal peptide" evidence="1">
    <location>
        <begin position="1"/>
        <end position="22"/>
    </location>
</feature>
<feature type="chain" id="PRO_5047165062" evidence="1">
    <location>
        <begin position="23"/>
        <end position="519"/>
    </location>
</feature>
<reference evidence="3" key="1">
    <citation type="journal article" date="2019" name="Int. J. Syst. Evol. Microbiol.">
        <title>The Global Catalogue of Microorganisms (GCM) 10K type strain sequencing project: providing services to taxonomists for standard genome sequencing and annotation.</title>
        <authorList>
            <consortium name="The Broad Institute Genomics Platform"/>
            <consortium name="The Broad Institute Genome Sequencing Center for Infectious Disease"/>
            <person name="Wu L."/>
            <person name="Ma J."/>
        </authorList>
    </citation>
    <scope>NUCLEOTIDE SEQUENCE [LARGE SCALE GENOMIC DNA]</scope>
    <source>
        <strain evidence="3">JCM 17858</strain>
    </source>
</reference>
<protein>
    <submittedName>
        <fullName evidence="2">Outer membrane protein transport protein</fullName>
    </submittedName>
</protein>
<proteinExistence type="predicted"/>
<evidence type="ECO:0000256" key="1">
    <source>
        <dbReference type="SAM" id="SignalP"/>
    </source>
</evidence>
<keyword evidence="1" id="KW-0732">Signal</keyword>
<comment type="caution">
    <text evidence="2">The sequence shown here is derived from an EMBL/GenBank/DDBJ whole genome shotgun (WGS) entry which is preliminary data.</text>
</comment>
<gene>
    <name evidence="2" type="ORF">GCM10023173_05870</name>
</gene>
<dbReference type="SUPFAM" id="SSF56935">
    <property type="entry name" value="Porins"/>
    <property type="match status" value="1"/>
</dbReference>
<accession>A0ABP8QWW3</accession>